<keyword evidence="4" id="KW-1185">Reference proteome</keyword>
<evidence type="ECO:0000313" key="4">
    <source>
        <dbReference type="Proteomes" id="UP000053477"/>
    </source>
</evidence>
<keyword evidence="1" id="KW-0472">Membrane</keyword>
<dbReference type="Pfam" id="PF20151">
    <property type="entry name" value="DUF6533"/>
    <property type="match status" value="1"/>
</dbReference>
<evidence type="ECO:0000313" key="3">
    <source>
        <dbReference type="EMBL" id="KLO16091.1"/>
    </source>
</evidence>
<dbReference type="EMBL" id="KQ085920">
    <property type="protein sequence ID" value="KLO16091.1"/>
    <property type="molecule type" value="Genomic_DNA"/>
</dbReference>
<evidence type="ECO:0000256" key="1">
    <source>
        <dbReference type="SAM" id="Phobius"/>
    </source>
</evidence>
<evidence type="ECO:0000259" key="2">
    <source>
        <dbReference type="Pfam" id="PF20151"/>
    </source>
</evidence>
<dbReference type="Proteomes" id="UP000053477">
    <property type="component" value="Unassembled WGS sequence"/>
</dbReference>
<name>A0A0H2SGB2_9AGAM</name>
<feature type="transmembrane region" description="Helical" evidence="1">
    <location>
        <begin position="220"/>
        <end position="238"/>
    </location>
</feature>
<organism evidence="3 4">
    <name type="scientific">Schizopora paradoxa</name>
    <dbReference type="NCBI Taxonomy" id="27342"/>
    <lineage>
        <taxon>Eukaryota</taxon>
        <taxon>Fungi</taxon>
        <taxon>Dikarya</taxon>
        <taxon>Basidiomycota</taxon>
        <taxon>Agaricomycotina</taxon>
        <taxon>Agaricomycetes</taxon>
        <taxon>Hymenochaetales</taxon>
        <taxon>Schizoporaceae</taxon>
        <taxon>Schizopora</taxon>
    </lineage>
</organism>
<keyword evidence="1" id="KW-1133">Transmembrane helix</keyword>
<feature type="domain" description="DUF6533" evidence="2">
    <location>
        <begin position="16"/>
        <end position="65"/>
    </location>
</feature>
<dbReference type="STRING" id="27342.A0A0H2SGB2"/>
<accession>A0A0H2SGB2</accession>
<feature type="transmembrane region" description="Helical" evidence="1">
    <location>
        <begin position="177"/>
        <end position="199"/>
    </location>
</feature>
<sequence>MSPPPTLSPEYLHSAYLRVASLAVGLYELLHTLPAEYRFYRSQKSLRRPSQQCILFILIRYISIVTVLVSNIGFFASFSPRACGRFFLLAPIFKVLQAIISQSILGLRTYTISRKASWVFYAMLAAMCLSVPVMQSGHCRRRLPDFIDALARILRKFIHETTLVCTTGNQPNHREAWIHYAVAMSYDLVAIGISSGYLWSYKNNASRLCQFVRTMMYEGLGYFVIITAVNIFNLVFYHSVNEDIQAWVIHFLATLGYVIIWIMSQRILVKQRGTLQNAFQRDYGIDAFCRSVREIRGGKKHVRVQRLQAR</sequence>
<feature type="transmembrane region" description="Helical" evidence="1">
    <location>
        <begin position="86"/>
        <end position="106"/>
    </location>
</feature>
<keyword evidence="1" id="KW-0812">Transmembrane</keyword>
<dbReference type="InterPro" id="IPR045340">
    <property type="entry name" value="DUF6533"/>
</dbReference>
<dbReference type="InParanoid" id="A0A0H2SGB2"/>
<feature type="transmembrane region" description="Helical" evidence="1">
    <location>
        <begin position="54"/>
        <end position="74"/>
    </location>
</feature>
<dbReference type="AlphaFoldDB" id="A0A0H2SGB2"/>
<proteinExistence type="predicted"/>
<feature type="transmembrane region" description="Helical" evidence="1">
    <location>
        <begin position="118"/>
        <end position="135"/>
    </location>
</feature>
<protein>
    <recommendedName>
        <fullName evidence="2">DUF6533 domain-containing protein</fullName>
    </recommendedName>
</protein>
<gene>
    <name evidence="3" type="ORF">SCHPADRAFT_823670</name>
</gene>
<dbReference type="OrthoDB" id="3346251at2759"/>
<feature type="transmembrane region" description="Helical" evidence="1">
    <location>
        <begin position="244"/>
        <end position="263"/>
    </location>
</feature>
<feature type="transmembrane region" description="Helical" evidence="1">
    <location>
        <begin position="15"/>
        <end position="33"/>
    </location>
</feature>
<reference evidence="3 4" key="1">
    <citation type="submission" date="2015-04" db="EMBL/GenBank/DDBJ databases">
        <title>Complete genome sequence of Schizopora paradoxa KUC8140, a cosmopolitan wood degrader in East Asia.</title>
        <authorList>
            <consortium name="DOE Joint Genome Institute"/>
            <person name="Min B."/>
            <person name="Park H."/>
            <person name="Jang Y."/>
            <person name="Kim J.-J."/>
            <person name="Kim K.H."/>
            <person name="Pangilinan J."/>
            <person name="Lipzen A."/>
            <person name="Riley R."/>
            <person name="Grigoriev I.V."/>
            <person name="Spatafora J.W."/>
            <person name="Choi I.-G."/>
        </authorList>
    </citation>
    <scope>NUCLEOTIDE SEQUENCE [LARGE SCALE GENOMIC DNA]</scope>
    <source>
        <strain evidence="3 4">KUC8140</strain>
    </source>
</reference>